<accession>A0AAF0TP65</accession>
<sequence length="492" mass="56439">MEDQRLKALINESIKEAKESFSKDIADIRHMLQEVTGKFIPTGPHIRDPTMEVARRPHHGKDTLEAPTLRHRPAPVELGQFRGENPEAWIFQAERYFDFYGIAKMHKLTLASFYLNGEALEWYQWLFCNKQLAGWDHFVDKLLIRFRSRTSDKQREFLPIPRNKNHRTVEYSQAISPSLVNIETLGPMLDSKYDLKNNPNGYACKVFAEMPDKKIDMEVEHSVITDSTNLASHMFDENFQTVSAFYVRVRSIFDYFKEFGHANLPLSLYRFPPDHFGFSFPFDPGSSLLPVILGTANNYSLMVVDDFKELIAINDTKNMDTPLVSQNKEANSRNCVAWVIDMSLHRDTTSFLIPLANKEYIVTKGYIAPKGHTKLLMSVISHIYNVEIMFFESLYLLKAEGWSRPVIIWSNVLLIGKVVRELPTPASNLLLLVCIASLIAPMRILTMISNWYYLNLEDKVLIGAEGIVMNGPRPVLTKQPKAELKGYVWDPG</sequence>
<dbReference type="Proteomes" id="UP001234989">
    <property type="component" value="Chromosome 4"/>
</dbReference>
<evidence type="ECO:0008006" key="3">
    <source>
        <dbReference type="Google" id="ProtNLM"/>
    </source>
</evidence>
<gene>
    <name evidence="1" type="ORF">MTR67_020917</name>
</gene>
<reference evidence="1" key="1">
    <citation type="submission" date="2023-08" db="EMBL/GenBank/DDBJ databases">
        <title>A de novo genome assembly of Solanum verrucosum Schlechtendal, a Mexican diploid species geographically isolated from the other diploid A-genome species in potato relatives.</title>
        <authorList>
            <person name="Hosaka K."/>
        </authorList>
    </citation>
    <scope>NUCLEOTIDE SEQUENCE</scope>
    <source>
        <tissue evidence="1">Young leaves</tissue>
    </source>
</reference>
<dbReference type="EMBL" id="CP133615">
    <property type="protein sequence ID" value="WMV27532.1"/>
    <property type="molecule type" value="Genomic_DNA"/>
</dbReference>
<name>A0AAF0TP65_SOLVR</name>
<keyword evidence="2" id="KW-1185">Reference proteome</keyword>
<evidence type="ECO:0000313" key="2">
    <source>
        <dbReference type="Proteomes" id="UP001234989"/>
    </source>
</evidence>
<protein>
    <recommendedName>
        <fullName evidence="3">Retrotransposon gag domain-containing protein</fullName>
    </recommendedName>
</protein>
<evidence type="ECO:0000313" key="1">
    <source>
        <dbReference type="EMBL" id="WMV27532.1"/>
    </source>
</evidence>
<proteinExistence type="predicted"/>
<dbReference type="AlphaFoldDB" id="A0AAF0TP65"/>
<organism evidence="1 2">
    <name type="scientific">Solanum verrucosum</name>
    <dbReference type="NCBI Taxonomy" id="315347"/>
    <lineage>
        <taxon>Eukaryota</taxon>
        <taxon>Viridiplantae</taxon>
        <taxon>Streptophyta</taxon>
        <taxon>Embryophyta</taxon>
        <taxon>Tracheophyta</taxon>
        <taxon>Spermatophyta</taxon>
        <taxon>Magnoliopsida</taxon>
        <taxon>eudicotyledons</taxon>
        <taxon>Gunneridae</taxon>
        <taxon>Pentapetalae</taxon>
        <taxon>asterids</taxon>
        <taxon>lamiids</taxon>
        <taxon>Solanales</taxon>
        <taxon>Solanaceae</taxon>
        <taxon>Solanoideae</taxon>
        <taxon>Solaneae</taxon>
        <taxon>Solanum</taxon>
    </lineage>
</organism>